<keyword evidence="2" id="KW-0132">Cell division</keyword>
<keyword evidence="4" id="KW-0539">Nucleus</keyword>
<reference evidence="7" key="1">
    <citation type="journal article" date="2022" name="bioRxiv">
        <title>Genomics of Preaxostyla Flagellates Illuminates Evolutionary Transitions and the Path Towards Mitochondrial Loss.</title>
        <authorList>
            <person name="Novak L.V.F."/>
            <person name="Treitli S.C."/>
            <person name="Pyrih J."/>
            <person name="Halakuc P."/>
            <person name="Pipaliya S.V."/>
            <person name="Vacek V."/>
            <person name="Brzon O."/>
            <person name="Soukal P."/>
            <person name="Eme L."/>
            <person name="Dacks J.B."/>
            <person name="Karnkowska A."/>
            <person name="Elias M."/>
            <person name="Hampl V."/>
        </authorList>
    </citation>
    <scope>NUCLEOTIDE SEQUENCE</scope>
    <source>
        <strain evidence="7">RCP-MX</strain>
    </source>
</reference>
<gene>
    <name evidence="7" type="ORF">PAPYR_274</name>
</gene>
<dbReference type="EMBL" id="JAPMOS010000001">
    <property type="protein sequence ID" value="KAJ4463029.1"/>
    <property type="molecule type" value="Genomic_DNA"/>
</dbReference>
<feature type="region of interest" description="Disordered" evidence="6">
    <location>
        <begin position="1411"/>
        <end position="1430"/>
    </location>
</feature>
<keyword evidence="8" id="KW-1185">Reference proteome</keyword>
<feature type="compositionally biased region" description="Low complexity" evidence="6">
    <location>
        <begin position="765"/>
        <end position="775"/>
    </location>
</feature>
<evidence type="ECO:0000256" key="5">
    <source>
        <dbReference type="ARBA" id="ARBA00023306"/>
    </source>
</evidence>
<comment type="subcellular location">
    <subcellularLocation>
        <location evidence="1">Nucleus</location>
    </subcellularLocation>
</comment>
<evidence type="ECO:0000256" key="3">
    <source>
        <dbReference type="ARBA" id="ARBA00022776"/>
    </source>
</evidence>
<dbReference type="PANTHER" id="PTHR12663">
    <property type="entry name" value="ANDROGEN INDUCED INHIBITOR OF PROLIFERATION AS3 / PDS5-RELATED"/>
    <property type="match status" value="1"/>
</dbReference>
<dbReference type="CDD" id="cd19953">
    <property type="entry name" value="PDS5"/>
    <property type="match status" value="1"/>
</dbReference>
<evidence type="ECO:0000256" key="4">
    <source>
        <dbReference type="ARBA" id="ARBA00023242"/>
    </source>
</evidence>
<dbReference type="SUPFAM" id="SSF48371">
    <property type="entry name" value="ARM repeat"/>
    <property type="match status" value="1"/>
</dbReference>
<feature type="region of interest" description="Disordered" evidence="6">
    <location>
        <begin position="1027"/>
        <end position="1082"/>
    </location>
</feature>
<protein>
    <submittedName>
        <fullName evidence="7">Sister chromatid cohesion protein PDS5 B-B</fullName>
    </submittedName>
</protein>
<feature type="region of interest" description="Disordered" evidence="6">
    <location>
        <begin position="722"/>
        <end position="784"/>
    </location>
</feature>
<comment type="caution">
    <text evidence="7">The sequence shown here is derived from an EMBL/GenBank/DDBJ whole genome shotgun (WGS) entry which is preliminary data.</text>
</comment>
<feature type="compositionally biased region" description="Acidic residues" evidence="6">
    <location>
        <begin position="1720"/>
        <end position="1729"/>
    </location>
</feature>
<feature type="compositionally biased region" description="Low complexity" evidence="6">
    <location>
        <begin position="1752"/>
        <end position="1761"/>
    </location>
</feature>
<feature type="compositionally biased region" description="Basic and acidic residues" evidence="6">
    <location>
        <begin position="621"/>
        <end position="630"/>
    </location>
</feature>
<feature type="region of interest" description="Disordered" evidence="6">
    <location>
        <begin position="1370"/>
        <end position="1389"/>
    </location>
</feature>
<dbReference type="Pfam" id="PF20168">
    <property type="entry name" value="PDS5"/>
    <property type="match status" value="3"/>
</dbReference>
<evidence type="ECO:0000313" key="7">
    <source>
        <dbReference type="EMBL" id="KAJ4463029.1"/>
    </source>
</evidence>
<dbReference type="Gene3D" id="1.25.10.10">
    <property type="entry name" value="Leucine-rich Repeat Variant"/>
    <property type="match status" value="1"/>
</dbReference>
<feature type="compositionally biased region" description="Acidic residues" evidence="6">
    <location>
        <begin position="1654"/>
        <end position="1665"/>
    </location>
</feature>
<feature type="region of interest" description="Disordered" evidence="6">
    <location>
        <begin position="611"/>
        <end position="667"/>
    </location>
</feature>
<feature type="compositionally biased region" description="Acidic residues" evidence="6">
    <location>
        <begin position="740"/>
        <end position="763"/>
    </location>
</feature>
<proteinExistence type="predicted"/>
<feature type="region of interest" description="Disordered" evidence="6">
    <location>
        <begin position="1224"/>
        <end position="1251"/>
    </location>
</feature>
<feature type="compositionally biased region" description="Basic and acidic residues" evidence="6">
    <location>
        <begin position="1809"/>
        <end position="1824"/>
    </location>
</feature>
<dbReference type="Proteomes" id="UP001141327">
    <property type="component" value="Unassembled WGS sequence"/>
</dbReference>
<keyword evidence="3" id="KW-0498">Mitosis</keyword>
<name>A0ABQ8UVB2_9EUKA</name>
<evidence type="ECO:0000256" key="6">
    <source>
        <dbReference type="SAM" id="MobiDB-lite"/>
    </source>
</evidence>
<feature type="compositionally biased region" description="Low complexity" evidence="6">
    <location>
        <begin position="1031"/>
        <end position="1060"/>
    </location>
</feature>
<feature type="compositionally biased region" description="Pro residues" evidence="6">
    <location>
        <begin position="1225"/>
        <end position="1235"/>
    </location>
</feature>
<dbReference type="InterPro" id="IPR016024">
    <property type="entry name" value="ARM-type_fold"/>
</dbReference>
<evidence type="ECO:0000256" key="2">
    <source>
        <dbReference type="ARBA" id="ARBA00022618"/>
    </source>
</evidence>
<keyword evidence="5" id="KW-0131">Cell cycle</keyword>
<accession>A0ABQ8UVB2</accession>
<dbReference type="InterPro" id="IPR039776">
    <property type="entry name" value="Pds5"/>
</dbReference>
<feature type="compositionally biased region" description="Basic and acidic residues" evidence="6">
    <location>
        <begin position="1767"/>
        <end position="1779"/>
    </location>
</feature>
<sequence>MASSAQPVDLRSPFPTGRRELLNRIRSLASHLEKVSQDEPADEYKHVAKNLYECISKEDRDVQLLTACCLSDLFRIYAPEAPFGKAEQSEVFQFLVNQLKGLDNPDAPAYKRSFYVLERMASTKVGRPPPTPLGMPRGSCFLGRDRGKRGTREVTRSALMPLMGGGLSGRGQAFILMHELDNAEDLVMELFKTLFDVGSRDHSHKVKKEIVDVLVAMIDEAELVPTPLLEMLLKFLAENPQGCELARMVVDRAAASLQGAVKELFNPYLLGKPTRSVLEKHGHELILELYALNPAVLFYVLPNLEAELKDSESAKRLRTARLLARLFALPGSTLAATNPLLFSTWLSRFNDQEAHIRREVLEQSVPFFLHQPILRPQISESLELRLRDVDESVRKAAVVAVLEAAMQDPLAIEAELLQKCSERLRDRRLPVRREALVRFAHLYRRHFQPLLDREGALALVAEERLPATLTGVEVGLARKPHQPKRTQGTLRRNQSMATVDAYLREMYRRFAWIPSRLMRSLTDPEARGLTEQLLEEVLLPESLVAQRRGEQLVCMYSLLDGPARTLFRGLLGLRQSYRADLIKYLDLKAKQAAEEHVAGCSQGVLWRDGGRRGAGGQAANAREKEQQAREEEAEAEGEAAGMQVENDDQQGKPAPKGPRRTRQTTLDAHLVRKGAAPGATKTAAGHATPATLAQVSSALGLLAMRLSDPARARDHLLRLDGALLGPLGGPAAAKRRGGDEEGGSSEDEPPSDDEEAASDEEEGAGARAPRRAGASKGKGKGKGKAAETLLEAIGSLVRGATVPGMGYYAQKRALDEVMAHCAAVGPERARGSYLETVREFVGRAMCFGCTCDALDGALVFLRDRYARACEATGCPVPAPVEEVRYSPATPPTPPRRERLKLFLAALPARRALTPSWWCLPACLVGGAAASSETQSASPEEPAAGAEEALPDWLLADGLEPRPAQSRPPPPACPGLGLGLGLGLGAGTGGGWQAVSQRYPSLFQYEGAEADPALTAPQREQVRAALEATRNGTARPAPAAAGPATAAAAAATGAAPAVEGPPAGPHILEDDDEQPDERPSLLHSSQGIAPQRFELALHQAALRGLLGLLNYRGPMGEVLARAGAVLANLGAAVPPTLSAGLADRLLELCLHPQLSVGKAAGKAIARLYPPPQADAIFERLMEQAALGLLAAHLRPLSETLANAVGPELLGVLLSVLTTRGALGPARPAPAVAPPAPGVEGDEEPHEAEGAPLPARSPFKPLTMDPLSPSPTLALSPWGRGRSKNTRQHLRLTAGQLLVRLFKMPVYEAMTPPREWQDGCPQVREAFLVMLAERLAMNKLPMRYMAILPLYATDHDPDRARRAKLALQQTCATRHRPSAHPPPTGLGGATSHGALMQQQRALAGTADMASLPSVRRPAPAHRPSTIAPSVSSRPLPLPVTGIHLGPMASPHRATPPPLPLLLAGGGAAEQAVQQSMMPEFVLPQLVHLLAHHPNLPDGPHYVLAERYLLFYLEAVTQHQDNISLLKQLLTAIRQCDDAQDPSSNAIHQLADLANRIIHFKSEAKRWNFRPHPGEIVLPGGLYLKRELYDPAAIFQPVLPEDFKLPALTRREIAANLRESGPPVLEDDQPAAPKKRPAPARPAAAPKKPRRKGPPKEDEDEEGDEPVAPEEAAASDREDPAKAAAKPKAAKPKAAKPKAAKPKAAKRPAAGSKGRKKAKSDASEEEDEDEEGSREAAGEGSDDGAAPSSRRRPSPAKAAPRAAAAPPPPRELRPRAAKKEAPKAAASDEEGGEGEEEGAGGESSPEGSDFEADPRPRAFSPRKDRATRSPPPGGRRGASSSRSPARSPPKAKPAAAPAPAPAPKAAPPPPRRIVADDDDDDDADAAPSRSAGPKRPAGKAKGKAEEAGRKAKGPAAGAGAEEDAADPFAFDVSEDAAPAPQKPATRRPPR</sequence>
<organism evidence="7 8">
    <name type="scientific">Paratrimastix pyriformis</name>
    <dbReference type="NCBI Taxonomy" id="342808"/>
    <lineage>
        <taxon>Eukaryota</taxon>
        <taxon>Metamonada</taxon>
        <taxon>Preaxostyla</taxon>
        <taxon>Paratrimastigidae</taxon>
        <taxon>Paratrimastix</taxon>
    </lineage>
</organism>
<feature type="compositionally biased region" description="Low complexity" evidence="6">
    <location>
        <begin position="1882"/>
        <end position="1892"/>
    </location>
</feature>
<dbReference type="PANTHER" id="PTHR12663:SF0">
    <property type="entry name" value="PRECOCIOUS DISSOCIATION OF SISTERS 5, ISOFORM A"/>
    <property type="match status" value="1"/>
</dbReference>
<dbReference type="InterPro" id="IPR011989">
    <property type="entry name" value="ARM-like"/>
</dbReference>
<feature type="region of interest" description="Disordered" evidence="6">
    <location>
        <begin position="1616"/>
        <end position="1947"/>
    </location>
</feature>
<feature type="compositionally biased region" description="Basic residues" evidence="6">
    <location>
        <begin position="1685"/>
        <end position="1703"/>
    </location>
</feature>
<evidence type="ECO:0000313" key="8">
    <source>
        <dbReference type="Proteomes" id="UP001141327"/>
    </source>
</evidence>
<feature type="compositionally biased region" description="Acidic residues" evidence="6">
    <location>
        <begin position="1784"/>
        <end position="1796"/>
    </location>
</feature>
<evidence type="ECO:0000256" key="1">
    <source>
        <dbReference type="ARBA" id="ARBA00004123"/>
    </source>
</evidence>
<feature type="compositionally biased region" description="Pro residues" evidence="6">
    <location>
        <begin position="1843"/>
        <end position="1868"/>
    </location>
</feature>
<feature type="compositionally biased region" description="Low complexity" evidence="6">
    <location>
        <begin position="722"/>
        <end position="732"/>
    </location>
</feature>